<name>A0A916JJ64_9BACT</name>
<feature type="transmembrane region" description="Helical" evidence="1">
    <location>
        <begin position="158"/>
        <end position="176"/>
    </location>
</feature>
<keyword evidence="4" id="KW-1185">Reference proteome</keyword>
<feature type="domain" description="Acyltransferase 3" evidence="2">
    <location>
        <begin position="13"/>
        <end position="319"/>
    </location>
</feature>
<feature type="transmembrane region" description="Helical" evidence="1">
    <location>
        <begin position="188"/>
        <end position="205"/>
    </location>
</feature>
<feature type="transmembrane region" description="Helical" evidence="1">
    <location>
        <begin position="212"/>
        <end position="230"/>
    </location>
</feature>
<dbReference type="InterPro" id="IPR050879">
    <property type="entry name" value="Acyltransferase_3"/>
</dbReference>
<organism evidence="3 4">
    <name type="scientific">Dyadobacter helix</name>
    <dbReference type="NCBI Taxonomy" id="2822344"/>
    <lineage>
        <taxon>Bacteria</taxon>
        <taxon>Pseudomonadati</taxon>
        <taxon>Bacteroidota</taxon>
        <taxon>Cytophagia</taxon>
        <taxon>Cytophagales</taxon>
        <taxon>Spirosomataceae</taxon>
        <taxon>Dyadobacter</taxon>
    </lineage>
</organism>
<evidence type="ECO:0000256" key="1">
    <source>
        <dbReference type="SAM" id="Phobius"/>
    </source>
</evidence>
<evidence type="ECO:0000313" key="4">
    <source>
        <dbReference type="Proteomes" id="UP000680038"/>
    </source>
</evidence>
<comment type="caution">
    <text evidence="3">The sequence shown here is derived from an EMBL/GenBank/DDBJ whole genome shotgun (WGS) entry which is preliminary data.</text>
</comment>
<protein>
    <recommendedName>
        <fullName evidence="2">Acyltransferase 3 domain-containing protein</fullName>
    </recommendedName>
</protein>
<feature type="transmembrane region" description="Helical" evidence="1">
    <location>
        <begin position="271"/>
        <end position="292"/>
    </location>
</feature>
<dbReference type="PANTHER" id="PTHR23028">
    <property type="entry name" value="ACETYLTRANSFERASE"/>
    <property type="match status" value="1"/>
</dbReference>
<dbReference type="PANTHER" id="PTHR23028:SF53">
    <property type="entry name" value="ACYL_TRANSF_3 DOMAIN-CONTAINING PROTEIN"/>
    <property type="match status" value="1"/>
</dbReference>
<dbReference type="GO" id="GO:0016747">
    <property type="term" value="F:acyltransferase activity, transferring groups other than amino-acyl groups"/>
    <property type="evidence" value="ECO:0007669"/>
    <property type="project" value="InterPro"/>
</dbReference>
<feature type="transmembrane region" description="Helical" evidence="1">
    <location>
        <begin position="130"/>
        <end position="149"/>
    </location>
</feature>
<evidence type="ECO:0000313" key="3">
    <source>
        <dbReference type="EMBL" id="CAG5012766.1"/>
    </source>
</evidence>
<dbReference type="GO" id="GO:0000271">
    <property type="term" value="P:polysaccharide biosynthetic process"/>
    <property type="evidence" value="ECO:0007669"/>
    <property type="project" value="TreeGrafter"/>
</dbReference>
<dbReference type="Proteomes" id="UP000680038">
    <property type="component" value="Unassembled WGS sequence"/>
</dbReference>
<evidence type="ECO:0000259" key="2">
    <source>
        <dbReference type="Pfam" id="PF01757"/>
    </source>
</evidence>
<feature type="transmembrane region" description="Helical" evidence="1">
    <location>
        <begin position="12"/>
        <end position="32"/>
    </location>
</feature>
<dbReference type="InterPro" id="IPR002656">
    <property type="entry name" value="Acyl_transf_3_dom"/>
</dbReference>
<keyword evidence="1" id="KW-0812">Transmembrane</keyword>
<feature type="transmembrane region" description="Helical" evidence="1">
    <location>
        <begin position="304"/>
        <end position="326"/>
    </location>
</feature>
<dbReference type="RefSeq" id="WP_215241467.1">
    <property type="nucleotide sequence ID" value="NZ_CAJRAF010000002.1"/>
</dbReference>
<keyword evidence="1" id="KW-1133">Transmembrane helix</keyword>
<dbReference type="GO" id="GO:0016020">
    <property type="term" value="C:membrane"/>
    <property type="evidence" value="ECO:0007669"/>
    <property type="project" value="TreeGrafter"/>
</dbReference>
<proteinExistence type="predicted"/>
<feature type="transmembrane region" description="Helical" evidence="1">
    <location>
        <begin position="82"/>
        <end position="100"/>
    </location>
</feature>
<dbReference type="EMBL" id="CAJRAF010000002">
    <property type="protein sequence ID" value="CAG5012766.1"/>
    <property type="molecule type" value="Genomic_DNA"/>
</dbReference>
<sequence length="350" mass="40998">MKNSAMIPERLLELDALRGLAAFGVMLFHFTFNKKTINPSLEFRYGVSGVDLFFMISGFVIFMSITKIKNRSEFIISRFSRLYPTFWACIIITSSFIFVFENENFNLPQIFFNLSMFPAFFSVEDLDPSYWTLVVELTFYAWIFAVYMIRKTGEIETIGLITLVIILLFHQGRHFYPELYRFVQLKIQLINHFPLFLSGILFYQLKFKGDTFTRYLFLLFCFLSACYLHDKGGRTMYIIGFGPHCSLMLFYHFIFILFINKKLKFLSQPSLLFLGNISYSLYLLHQYVGKIIMDLALLYFSPNIYLAIAIAIIFCILIAHLVTRFFERPAVTFIRSLNNKYQPANPAAAY</sequence>
<dbReference type="AlphaFoldDB" id="A0A916JJ64"/>
<reference evidence="3" key="1">
    <citation type="submission" date="2021-04" db="EMBL/GenBank/DDBJ databases">
        <authorList>
            <person name="Rodrigo-Torres L."/>
            <person name="Arahal R. D."/>
            <person name="Lucena T."/>
        </authorList>
    </citation>
    <scope>NUCLEOTIDE SEQUENCE</scope>
    <source>
        <strain evidence="3">CECT 9275</strain>
    </source>
</reference>
<keyword evidence="1" id="KW-0472">Membrane</keyword>
<feature type="transmembrane region" description="Helical" evidence="1">
    <location>
        <begin position="52"/>
        <end position="70"/>
    </location>
</feature>
<gene>
    <name evidence="3" type="ORF">DYBT9275_05243</name>
</gene>
<feature type="transmembrane region" description="Helical" evidence="1">
    <location>
        <begin position="236"/>
        <end position="259"/>
    </location>
</feature>
<dbReference type="Pfam" id="PF01757">
    <property type="entry name" value="Acyl_transf_3"/>
    <property type="match status" value="1"/>
</dbReference>
<accession>A0A916JJ64</accession>